<proteinExistence type="inferred from homology"/>
<comment type="similarity">
    <text evidence="2">Belongs to the ERGIC family.</text>
</comment>
<evidence type="ECO:0000256" key="4">
    <source>
        <dbReference type="ARBA" id="ARBA00022692"/>
    </source>
</evidence>
<feature type="region of interest" description="Disordered" evidence="9">
    <location>
        <begin position="410"/>
        <end position="468"/>
    </location>
</feature>
<feature type="compositionally biased region" description="Low complexity" evidence="9">
    <location>
        <begin position="456"/>
        <end position="467"/>
    </location>
</feature>
<evidence type="ECO:0000256" key="1">
    <source>
        <dbReference type="ARBA" id="ARBA00004141"/>
    </source>
</evidence>
<dbReference type="PROSITE" id="PS00191">
    <property type="entry name" value="CYTOCHROME_B5_1"/>
    <property type="match status" value="1"/>
</dbReference>
<dbReference type="InterPro" id="IPR018506">
    <property type="entry name" value="Cyt_B5_heme-BS"/>
</dbReference>
<dbReference type="GO" id="GO:0006888">
    <property type="term" value="P:endoplasmic reticulum to Golgi vesicle-mediated transport"/>
    <property type="evidence" value="ECO:0007669"/>
    <property type="project" value="TreeGrafter"/>
</dbReference>
<accession>A0A2R5GG67</accession>
<feature type="domain" description="Cytochrome b5 heme-binding" evidence="11">
    <location>
        <begin position="544"/>
        <end position="619"/>
    </location>
</feature>
<dbReference type="PRINTS" id="PR00363">
    <property type="entry name" value="CYTOCHROMEB5"/>
</dbReference>
<feature type="compositionally biased region" description="Polar residues" evidence="9">
    <location>
        <begin position="668"/>
        <end position="681"/>
    </location>
</feature>
<dbReference type="GO" id="GO:0046872">
    <property type="term" value="F:metal ion binding"/>
    <property type="evidence" value="ECO:0007669"/>
    <property type="project" value="UniProtKB-KW"/>
</dbReference>
<dbReference type="SUPFAM" id="SSF55856">
    <property type="entry name" value="Cytochrome b5-like heme/steroid binding domain"/>
    <property type="match status" value="1"/>
</dbReference>
<dbReference type="InterPro" id="IPR036400">
    <property type="entry name" value="Cyt_B5-like_heme/steroid_sf"/>
</dbReference>
<dbReference type="AlphaFoldDB" id="A0A2R5GG67"/>
<evidence type="ECO:0000256" key="7">
    <source>
        <dbReference type="ARBA" id="ARBA00023004"/>
    </source>
</evidence>
<evidence type="ECO:0000313" key="12">
    <source>
        <dbReference type="EMBL" id="GBG27643.1"/>
    </source>
</evidence>
<feature type="compositionally biased region" description="Low complexity" evidence="9">
    <location>
        <begin position="716"/>
        <end position="725"/>
    </location>
</feature>
<keyword evidence="6 10" id="KW-1133">Transmembrane helix</keyword>
<protein>
    <submittedName>
        <fullName evidence="12">Endoplasmic reticulum-Golgi intermediate compartment protein 3</fullName>
    </submittedName>
</protein>
<feature type="region of interest" description="Disordered" evidence="9">
    <location>
        <begin position="659"/>
        <end position="736"/>
    </location>
</feature>
<dbReference type="PANTHER" id="PTHR10984:SF25">
    <property type="entry name" value="ENDOPLASMIC RETICULUM-GOLGI INTERMEDIATE COMPARTMENT PROTEIN 3"/>
    <property type="match status" value="1"/>
</dbReference>
<dbReference type="GO" id="GO:0005783">
    <property type="term" value="C:endoplasmic reticulum"/>
    <property type="evidence" value="ECO:0007669"/>
    <property type="project" value="TreeGrafter"/>
</dbReference>
<feature type="transmembrane region" description="Helical" evidence="10">
    <location>
        <begin position="30"/>
        <end position="54"/>
    </location>
</feature>
<evidence type="ECO:0000259" key="11">
    <source>
        <dbReference type="PROSITE" id="PS50255"/>
    </source>
</evidence>
<keyword evidence="7" id="KW-0408">Iron</keyword>
<dbReference type="InterPro" id="IPR012936">
    <property type="entry name" value="Erv_C"/>
</dbReference>
<evidence type="ECO:0000256" key="6">
    <source>
        <dbReference type="ARBA" id="ARBA00022989"/>
    </source>
</evidence>
<dbReference type="Pfam" id="PF13850">
    <property type="entry name" value="ERGIC_N"/>
    <property type="match status" value="1"/>
</dbReference>
<comment type="caution">
    <text evidence="12">The sequence shown here is derived from an EMBL/GenBank/DDBJ whole genome shotgun (WGS) entry which is preliminary data.</text>
</comment>
<dbReference type="Proteomes" id="UP000241890">
    <property type="component" value="Unassembled WGS sequence"/>
</dbReference>
<comment type="subcellular location">
    <subcellularLocation>
        <location evidence="1">Membrane</location>
        <topology evidence="1">Multi-pass membrane protein</topology>
    </subcellularLocation>
</comment>
<evidence type="ECO:0000256" key="5">
    <source>
        <dbReference type="ARBA" id="ARBA00022723"/>
    </source>
</evidence>
<organism evidence="12 13">
    <name type="scientific">Hondaea fermentalgiana</name>
    <dbReference type="NCBI Taxonomy" id="2315210"/>
    <lineage>
        <taxon>Eukaryota</taxon>
        <taxon>Sar</taxon>
        <taxon>Stramenopiles</taxon>
        <taxon>Bigyra</taxon>
        <taxon>Labyrinthulomycetes</taxon>
        <taxon>Thraustochytrida</taxon>
        <taxon>Thraustochytriidae</taxon>
        <taxon>Hondaea</taxon>
    </lineage>
</organism>
<dbReference type="InterPro" id="IPR039542">
    <property type="entry name" value="Erv_N"/>
</dbReference>
<dbReference type="GO" id="GO:0006890">
    <property type="term" value="P:retrograde vesicle-mediated transport, Golgi to endoplasmic reticulum"/>
    <property type="evidence" value="ECO:0007669"/>
    <property type="project" value="TreeGrafter"/>
</dbReference>
<dbReference type="SMART" id="SM01117">
    <property type="entry name" value="Cyt-b5"/>
    <property type="match status" value="1"/>
</dbReference>
<keyword evidence="8 10" id="KW-0472">Membrane</keyword>
<evidence type="ECO:0000256" key="2">
    <source>
        <dbReference type="ARBA" id="ARBA00005648"/>
    </source>
</evidence>
<dbReference type="EMBL" id="BEYU01000034">
    <property type="protein sequence ID" value="GBG27643.1"/>
    <property type="molecule type" value="Genomic_DNA"/>
</dbReference>
<evidence type="ECO:0000256" key="9">
    <source>
        <dbReference type="SAM" id="MobiDB-lite"/>
    </source>
</evidence>
<feature type="region of interest" description="Disordered" evidence="9">
    <location>
        <begin position="349"/>
        <end position="368"/>
    </location>
</feature>
<keyword evidence="4 10" id="KW-0812">Transmembrane</keyword>
<feature type="compositionally biased region" description="Basic residues" evidence="9">
    <location>
        <begin position="702"/>
        <end position="713"/>
    </location>
</feature>
<gene>
    <name evidence="12" type="ORF">FCC1311_038662</name>
</gene>
<dbReference type="OrthoDB" id="270930at2759"/>
<dbReference type="PANTHER" id="PTHR10984">
    <property type="entry name" value="ENDOPLASMIC RETICULUM-GOLGI INTERMEDIATE COMPARTMENT PROTEIN"/>
    <property type="match status" value="1"/>
</dbReference>
<dbReference type="Pfam" id="PF07970">
    <property type="entry name" value="COPIIcoated_ERV"/>
    <property type="match status" value="1"/>
</dbReference>
<evidence type="ECO:0000256" key="8">
    <source>
        <dbReference type="ARBA" id="ARBA00023136"/>
    </source>
</evidence>
<dbReference type="GO" id="GO:0020037">
    <property type="term" value="F:heme binding"/>
    <property type="evidence" value="ECO:0007669"/>
    <property type="project" value="InterPro"/>
</dbReference>
<dbReference type="GO" id="GO:0030134">
    <property type="term" value="C:COPII-coated ER to Golgi transport vesicle"/>
    <property type="evidence" value="ECO:0007669"/>
    <property type="project" value="TreeGrafter"/>
</dbReference>
<keyword evidence="13" id="KW-1185">Reference proteome</keyword>
<dbReference type="InParanoid" id="A0A2R5GG67"/>
<reference evidence="12 13" key="1">
    <citation type="submission" date="2017-12" db="EMBL/GenBank/DDBJ databases">
        <title>Sequencing, de novo assembly and annotation of complete genome of a new Thraustochytrid species, strain FCC1311.</title>
        <authorList>
            <person name="Sedici K."/>
            <person name="Godart F."/>
            <person name="Aiese Cigliano R."/>
            <person name="Sanseverino W."/>
            <person name="Barakat M."/>
            <person name="Ortet P."/>
            <person name="Marechal E."/>
            <person name="Cagnac O."/>
            <person name="Amato A."/>
        </authorList>
    </citation>
    <scope>NUCLEOTIDE SEQUENCE [LARGE SCALE GENOMIC DNA]</scope>
</reference>
<dbReference type="GO" id="GO:0016020">
    <property type="term" value="C:membrane"/>
    <property type="evidence" value="ECO:0007669"/>
    <property type="project" value="UniProtKB-SubCell"/>
</dbReference>
<keyword evidence="3" id="KW-0349">Heme</keyword>
<sequence length="736" mass="79232">MSGMLERLRGLDAFPKAAEEFRVRTHAGGLVSLVGVAVMMVLLLVEAGGFFWGVEAEEEVVIDRALDEVLSIHFDITFPKMACEHLAVETVDASGGAHHGSEHDVFELPLDEEGLVFADPVHLRVPKAKGSFHFGPSAHIMQQDLFQAFWGRAGGAGGREGHTSIDMSHKIHALWFGDTAPEEAQQALSKVVSSAKAAAPALQGSERTVERGSLVHYYLKIVATDISLDGRKSNGTLQTHQYAVSEHVRPATQTMMPSLHFFYDTPPLRLQYSAKRKSWAHFFTRLSALIGGTYTLMGLVDRALHTRSGRAISSSRLRARFGFILSLRHAPSCRHRGWDVRDAHAESLAEEGAAVDGPADEEKPLGRRRRTLSSTRFEYCACGLTVFEQGPELSEVDASNRSRRRAFSLSGSARAANSDGSQSFSAANDHAKTQSTMSVAKAEESSPKSTSPPPSSSMSTPSSPLTSHTARTIAVHDIQVDIEDMVLAPGQARVKELAEATPKVRVSGETVRDRHVGSFSAGGGAPPVCRRCQRDDCLAVRPAVGTYTLEQVRLHASVDDCWIIAHGQVYDVTRYLHKHPGGMKSILSRAGEDCTPDYEFHTKFSKKKLWPKFKVGAVAVCKNRPAKPGSKPVYTTSASFERSPAQLAAAAAAATTTATPVGSPCSPGLQNADSQGPNALASSECGDRESTISPNKGISRASARRKNRPKSHLVRAAAASSPASKDAAEQEGCIVC</sequence>
<dbReference type="InterPro" id="IPR045888">
    <property type="entry name" value="Erv"/>
</dbReference>
<evidence type="ECO:0000313" key="13">
    <source>
        <dbReference type="Proteomes" id="UP000241890"/>
    </source>
</evidence>
<dbReference type="Gene3D" id="3.10.120.10">
    <property type="entry name" value="Cytochrome b5-like heme/steroid binding domain"/>
    <property type="match status" value="1"/>
</dbReference>
<keyword evidence="5" id="KW-0479">Metal-binding</keyword>
<name>A0A2R5GG67_9STRA</name>
<dbReference type="InterPro" id="IPR001199">
    <property type="entry name" value="Cyt_B5-like_heme/steroid-bd"/>
</dbReference>
<evidence type="ECO:0000256" key="3">
    <source>
        <dbReference type="ARBA" id="ARBA00022617"/>
    </source>
</evidence>
<evidence type="ECO:0000256" key="10">
    <source>
        <dbReference type="SAM" id="Phobius"/>
    </source>
</evidence>
<dbReference type="PROSITE" id="PS50255">
    <property type="entry name" value="CYTOCHROME_B5_2"/>
    <property type="match status" value="1"/>
</dbReference>
<dbReference type="Pfam" id="PF00173">
    <property type="entry name" value="Cyt-b5"/>
    <property type="match status" value="1"/>
</dbReference>